<evidence type="ECO:0000313" key="1">
    <source>
        <dbReference type="EMBL" id="TRW21548.1"/>
    </source>
</evidence>
<protein>
    <submittedName>
        <fullName evidence="1">PRTRC system protein B</fullName>
    </submittedName>
</protein>
<keyword evidence="2" id="KW-1185">Reference proteome</keyword>
<dbReference type="InterPro" id="IPR032787">
    <property type="entry name" value="Prok-E2_D"/>
</dbReference>
<dbReference type="Pfam" id="PF14460">
    <property type="entry name" value="Prok-E2_D"/>
    <property type="match status" value="1"/>
</dbReference>
<reference evidence="1 2" key="1">
    <citation type="submission" date="2019-07" db="EMBL/GenBank/DDBJ databases">
        <title>Flavobacterium sp. nov., isolated from glacier ice.</title>
        <authorList>
            <person name="Liu Q."/>
            <person name="Xin Y.-H."/>
        </authorList>
    </citation>
    <scope>NUCLEOTIDE SEQUENCE [LARGE SCALE GENOMIC DNA]</scope>
    <source>
        <strain evidence="1 2">ZT4R6</strain>
    </source>
</reference>
<organism evidence="1 2">
    <name type="scientific">Flavobacterium zepuense</name>
    <dbReference type="NCBI Taxonomy" id="2593302"/>
    <lineage>
        <taxon>Bacteria</taxon>
        <taxon>Pseudomonadati</taxon>
        <taxon>Bacteroidota</taxon>
        <taxon>Flavobacteriia</taxon>
        <taxon>Flavobacteriales</taxon>
        <taxon>Flavobacteriaceae</taxon>
        <taxon>Flavobacterium</taxon>
    </lineage>
</organism>
<dbReference type="AlphaFoldDB" id="A0A552UTL1"/>
<dbReference type="RefSeq" id="WP_143375208.1">
    <property type="nucleotide sequence ID" value="NZ_VJVZ01000018.1"/>
</dbReference>
<evidence type="ECO:0000313" key="2">
    <source>
        <dbReference type="Proteomes" id="UP000320643"/>
    </source>
</evidence>
<proteinExistence type="predicted"/>
<gene>
    <name evidence="1" type="ORF">FMM05_20030</name>
</gene>
<name>A0A552UTL1_9FLAO</name>
<sequence length="240" mass="27184">MKNITENFGTLYHPVKAFVVYENKQSDADSNIYVEGYDMDSNGHPINAHPLSLTESRQLANALDASSELKRNFLKPKGLLPKNVLYINPDHKGFALWHTPKQYTNLYFDEALTIPSGKVALPALLWKASKTTLKIFALADDTTISELTPLYKAPFFNIYDDGRVCMGTVKVAIQTDCMLEEFIEQWQRYFFESYFSHVIGGQSPVKGNIIQLWQSLAGTKKQFPTKALIKKGITLKQLLQ</sequence>
<dbReference type="OrthoDB" id="1030341at2"/>
<dbReference type="Proteomes" id="UP000320643">
    <property type="component" value="Unassembled WGS sequence"/>
</dbReference>
<accession>A0A552UTL1</accession>
<comment type="caution">
    <text evidence="1">The sequence shown here is derived from an EMBL/GenBank/DDBJ whole genome shotgun (WGS) entry which is preliminary data.</text>
</comment>
<dbReference type="EMBL" id="VJVZ01000018">
    <property type="protein sequence ID" value="TRW21548.1"/>
    <property type="molecule type" value="Genomic_DNA"/>
</dbReference>